<sequence>QDQATVNEEFKEDLYEKNVYEEDLVEYENNWNEGSSNLSSIGLSHESEITK</sequence>
<gene>
    <name evidence="2" type="ORF">GMARGA_LOCUS39421</name>
</gene>
<reference evidence="2 3" key="1">
    <citation type="submission" date="2021-06" db="EMBL/GenBank/DDBJ databases">
        <authorList>
            <person name="Kallberg Y."/>
            <person name="Tangrot J."/>
            <person name="Rosling A."/>
        </authorList>
    </citation>
    <scope>NUCLEOTIDE SEQUENCE [LARGE SCALE GENOMIC DNA]</scope>
    <source>
        <strain evidence="2 3">120-4 pot B 10/14</strain>
    </source>
</reference>
<feature type="non-terminal residue" evidence="2">
    <location>
        <position position="51"/>
    </location>
</feature>
<evidence type="ECO:0000313" key="3">
    <source>
        <dbReference type="Proteomes" id="UP000789901"/>
    </source>
</evidence>
<accession>A0ABN7X742</accession>
<evidence type="ECO:0000256" key="1">
    <source>
        <dbReference type="SAM" id="MobiDB-lite"/>
    </source>
</evidence>
<feature type="compositionally biased region" description="Polar residues" evidence="1">
    <location>
        <begin position="30"/>
        <end position="42"/>
    </location>
</feature>
<dbReference type="EMBL" id="CAJVQB010093968">
    <property type="protein sequence ID" value="CAG8848906.1"/>
    <property type="molecule type" value="Genomic_DNA"/>
</dbReference>
<keyword evidence="3" id="KW-1185">Reference proteome</keyword>
<protein>
    <submittedName>
        <fullName evidence="2">11518_t:CDS:1</fullName>
    </submittedName>
</protein>
<evidence type="ECO:0000313" key="2">
    <source>
        <dbReference type="EMBL" id="CAG8848906.1"/>
    </source>
</evidence>
<proteinExistence type="predicted"/>
<feature type="region of interest" description="Disordered" evidence="1">
    <location>
        <begin position="30"/>
        <end position="51"/>
    </location>
</feature>
<name>A0ABN7X742_GIGMA</name>
<organism evidence="2 3">
    <name type="scientific">Gigaspora margarita</name>
    <dbReference type="NCBI Taxonomy" id="4874"/>
    <lineage>
        <taxon>Eukaryota</taxon>
        <taxon>Fungi</taxon>
        <taxon>Fungi incertae sedis</taxon>
        <taxon>Mucoromycota</taxon>
        <taxon>Glomeromycotina</taxon>
        <taxon>Glomeromycetes</taxon>
        <taxon>Diversisporales</taxon>
        <taxon>Gigasporaceae</taxon>
        <taxon>Gigaspora</taxon>
    </lineage>
</organism>
<dbReference type="Proteomes" id="UP000789901">
    <property type="component" value="Unassembled WGS sequence"/>
</dbReference>
<feature type="non-terminal residue" evidence="2">
    <location>
        <position position="1"/>
    </location>
</feature>
<comment type="caution">
    <text evidence="2">The sequence shown here is derived from an EMBL/GenBank/DDBJ whole genome shotgun (WGS) entry which is preliminary data.</text>
</comment>